<dbReference type="Gene3D" id="3.30.70.20">
    <property type="match status" value="1"/>
</dbReference>
<dbReference type="PRINTS" id="PR00419">
    <property type="entry name" value="ADXRDTASE"/>
</dbReference>
<evidence type="ECO:0000256" key="1">
    <source>
        <dbReference type="ARBA" id="ARBA00001974"/>
    </source>
</evidence>
<organism evidence="13 14">
    <name type="scientific">Streptomyces albus (strain ATCC 21838 / DSM 41398 / FERM P-419 / JCM 4703 / NBRC 107858)</name>
    <dbReference type="NCBI Taxonomy" id="1081613"/>
    <lineage>
        <taxon>Bacteria</taxon>
        <taxon>Bacillati</taxon>
        <taxon>Actinomycetota</taxon>
        <taxon>Actinomycetes</taxon>
        <taxon>Kitasatosporales</taxon>
        <taxon>Streptomycetaceae</taxon>
        <taxon>Streptomyces</taxon>
    </lineage>
</organism>
<name>A0A0B5ES27_STRA4</name>
<keyword evidence="8" id="KW-0408">Iron</keyword>
<dbReference type="EC" id="1.18.1.2" evidence="2"/>
<dbReference type="PANTHER" id="PTHR48467">
    <property type="entry name" value="GLUTAMATE SYNTHASE 1 [NADH], CHLOROPLASTIC-LIKE"/>
    <property type="match status" value="1"/>
</dbReference>
<evidence type="ECO:0000313" key="14">
    <source>
        <dbReference type="Proteomes" id="UP000031523"/>
    </source>
</evidence>
<evidence type="ECO:0000256" key="8">
    <source>
        <dbReference type="ARBA" id="ARBA00023004"/>
    </source>
</evidence>
<keyword evidence="5" id="KW-0274">FAD</keyword>
<evidence type="ECO:0000256" key="9">
    <source>
        <dbReference type="ARBA" id="ARBA00023014"/>
    </source>
</evidence>
<dbReference type="InterPro" id="IPR023753">
    <property type="entry name" value="FAD/NAD-binding_dom"/>
</dbReference>
<reference evidence="13 14" key="1">
    <citation type="submission" date="2015-01" db="EMBL/GenBank/DDBJ databases">
        <title>Enhanced salinomycin production by adjusting the supply of polyketide extender units in Streptomyce albus DSM 41398.</title>
        <authorList>
            <person name="Lu C."/>
        </authorList>
    </citation>
    <scope>NUCLEOTIDE SEQUENCE [LARGE SCALE GENOMIC DNA]</scope>
    <source>
        <strain evidence="14">ATCC 21838 / DSM 41398 / FERM P-419 / JCM 4703 / NBRC 107858</strain>
    </source>
</reference>
<evidence type="ECO:0000313" key="13">
    <source>
        <dbReference type="EMBL" id="AJE80927.1"/>
    </source>
</evidence>
<keyword evidence="9" id="KW-0411">Iron-sulfur</keyword>
<dbReference type="Proteomes" id="UP000031523">
    <property type="component" value="Chromosome"/>
</dbReference>
<dbReference type="GO" id="GO:0004324">
    <property type="term" value="F:ferredoxin-NADP+ reductase activity"/>
    <property type="evidence" value="ECO:0007669"/>
    <property type="project" value="UniProtKB-EC"/>
</dbReference>
<dbReference type="InterPro" id="IPR017896">
    <property type="entry name" value="4Fe4S_Fe-S-bd"/>
</dbReference>
<dbReference type="SUPFAM" id="SSF51971">
    <property type="entry name" value="Nucleotide-binding domain"/>
    <property type="match status" value="2"/>
</dbReference>
<feature type="domain" description="4Fe-4S ferredoxin-type" evidence="12">
    <location>
        <begin position="1"/>
        <end position="29"/>
    </location>
</feature>
<proteinExistence type="predicted"/>
<protein>
    <recommendedName>
        <fullName evidence="2">ferredoxin--NADP(+) reductase</fullName>
        <ecNumber evidence="2">1.18.1.2</ecNumber>
    </recommendedName>
</protein>
<evidence type="ECO:0000256" key="5">
    <source>
        <dbReference type="ARBA" id="ARBA00022827"/>
    </source>
</evidence>
<dbReference type="Pfam" id="PF00037">
    <property type="entry name" value="Fer4"/>
    <property type="match status" value="1"/>
</dbReference>
<gene>
    <name evidence="13" type="ORF">SLNWT_0551</name>
</gene>
<comment type="catalytic activity">
    <reaction evidence="10">
        <text>2 reduced [2Fe-2S]-[ferredoxin] + NADP(+) + H(+) = 2 oxidized [2Fe-2S]-[ferredoxin] + NADPH</text>
        <dbReference type="Rhea" id="RHEA:20125"/>
        <dbReference type="Rhea" id="RHEA-COMP:10000"/>
        <dbReference type="Rhea" id="RHEA-COMP:10001"/>
        <dbReference type="ChEBI" id="CHEBI:15378"/>
        <dbReference type="ChEBI" id="CHEBI:33737"/>
        <dbReference type="ChEBI" id="CHEBI:33738"/>
        <dbReference type="ChEBI" id="CHEBI:57783"/>
        <dbReference type="ChEBI" id="CHEBI:58349"/>
        <dbReference type="EC" id="1.18.1.2"/>
    </reaction>
</comment>
<keyword evidence="4" id="KW-0479">Metal-binding</keyword>
<keyword evidence="7" id="KW-0560">Oxidoreductase</keyword>
<evidence type="ECO:0000256" key="10">
    <source>
        <dbReference type="ARBA" id="ARBA00047776"/>
    </source>
</evidence>
<dbReference type="PROSITE" id="PS51379">
    <property type="entry name" value="4FE4S_FER_2"/>
    <property type="match status" value="2"/>
</dbReference>
<dbReference type="InterPro" id="IPR055275">
    <property type="entry name" value="Ferredox_Rdtase"/>
</dbReference>
<dbReference type="Gene3D" id="3.50.50.60">
    <property type="entry name" value="FAD/NAD(P)-binding domain"/>
    <property type="match status" value="1"/>
</dbReference>
<evidence type="ECO:0000256" key="6">
    <source>
        <dbReference type="ARBA" id="ARBA00022857"/>
    </source>
</evidence>
<evidence type="ECO:0000256" key="7">
    <source>
        <dbReference type="ARBA" id="ARBA00023002"/>
    </source>
</evidence>
<dbReference type="AlphaFoldDB" id="A0A0B5ES27"/>
<dbReference type="GO" id="GO:0051536">
    <property type="term" value="F:iron-sulfur cluster binding"/>
    <property type="evidence" value="ECO:0007669"/>
    <property type="project" value="UniProtKB-KW"/>
</dbReference>
<dbReference type="KEGG" id="sals:SLNWT_0551"/>
<dbReference type="Gene3D" id="3.40.50.720">
    <property type="entry name" value="NAD(P)-binding Rossmann-like Domain"/>
    <property type="match status" value="1"/>
</dbReference>
<evidence type="ECO:0000256" key="11">
    <source>
        <dbReference type="SAM" id="MobiDB-lite"/>
    </source>
</evidence>
<dbReference type="Pfam" id="PF07992">
    <property type="entry name" value="Pyr_redox_2"/>
    <property type="match status" value="1"/>
</dbReference>
<dbReference type="PANTHER" id="PTHR48467:SF1">
    <property type="entry name" value="GLUTAMATE SYNTHASE 1 [NADH], CHLOROPLASTIC-LIKE"/>
    <property type="match status" value="1"/>
</dbReference>
<dbReference type="EMBL" id="CP010519">
    <property type="protein sequence ID" value="AJE80927.1"/>
    <property type="molecule type" value="Genomic_DNA"/>
</dbReference>
<accession>A0A0B5ES27</accession>
<dbReference type="InterPro" id="IPR036188">
    <property type="entry name" value="FAD/NAD-bd_sf"/>
</dbReference>
<evidence type="ECO:0000256" key="4">
    <source>
        <dbReference type="ARBA" id="ARBA00022723"/>
    </source>
</evidence>
<keyword evidence="6" id="KW-0521">NADP</keyword>
<feature type="domain" description="4Fe-4S ferredoxin-type" evidence="12">
    <location>
        <begin position="37"/>
        <end position="66"/>
    </location>
</feature>
<comment type="cofactor">
    <cofactor evidence="1">
        <name>FAD</name>
        <dbReference type="ChEBI" id="CHEBI:57692"/>
    </cofactor>
</comment>
<keyword evidence="3" id="KW-0285">Flavoprotein</keyword>
<dbReference type="SUPFAM" id="SSF54862">
    <property type="entry name" value="4Fe-4S ferredoxins"/>
    <property type="match status" value="1"/>
</dbReference>
<feature type="region of interest" description="Disordered" evidence="11">
    <location>
        <begin position="530"/>
        <end position="557"/>
    </location>
</feature>
<dbReference type="GO" id="GO:0046872">
    <property type="term" value="F:metal ion binding"/>
    <property type="evidence" value="ECO:0007669"/>
    <property type="project" value="UniProtKB-KW"/>
</dbReference>
<keyword evidence="14" id="KW-1185">Reference proteome</keyword>
<evidence type="ECO:0000256" key="2">
    <source>
        <dbReference type="ARBA" id="ARBA00013223"/>
    </source>
</evidence>
<dbReference type="PROSITE" id="PS00198">
    <property type="entry name" value="4FE4S_FER_1"/>
    <property type="match status" value="1"/>
</dbReference>
<evidence type="ECO:0000259" key="12">
    <source>
        <dbReference type="PROSITE" id="PS51379"/>
    </source>
</evidence>
<evidence type="ECO:0000256" key="3">
    <source>
        <dbReference type="ARBA" id="ARBA00022630"/>
    </source>
</evidence>
<dbReference type="InterPro" id="IPR017900">
    <property type="entry name" value="4Fe4S_Fe_S_CS"/>
</dbReference>
<sequence>MPYVVTRSCCADASCVLACPVNCIHPAPGEPGFAEAEMLYVDPRSCVDCGACATACPVDALKPHTALTEAEQPFLDLNAAFYTDDPEPRRTPMALVAPQAELPRTGLRVAVVGAGPAGLYTADELLKNQGVSVDVLDRLPTPYGLVRAGVAPDHQDTKKVTELFRAIEGQPGFGYRLNVEVGRDLDHEDLVRDYHAVVYAVGASGDRRLGIPGEDLPGSVCATDFVAWYNGHPDRAGAGHRLTGERAVVVGNGNVALDVARVLTADPAELARTDISDEALTALRASRIREVVVLGRRGPAQASFTLPELLALAALDGVDVLVEGAPDEALAGDSPKARVLAGLAARRPVPGRRRIVLRFLTAPARILGEDRVTGLEIARTRLHTEEDGTVRAVPTGEREVLDAGLVLRAVGYRGLPVPGLPFDEASGTVPHQDGRVAPGVYVAGWIKRGPSGFIGTNKTCAQETVAALLDDFTAGRLPEAPGPRAPVRATPGALGLADWRAIDRTERENGHREDRPRVKLTDTTALLTAARQRTTEERAPRRRLPLLPLREGRRARG</sequence>